<organism evidence="1 2">
    <name type="scientific">Pseudonocardia cypriaca</name>
    <dbReference type="NCBI Taxonomy" id="882449"/>
    <lineage>
        <taxon>Bacteria</taxon>
        <taxon>Bacillati</taxon>
        <taxon>Actinomycetota</taxon>
        <taxon>Actinomycetes</taxon>
        <taxon>Pseudonocardiales</taxon>
        <taxon>Pseudonocardiaceae</taxon>
        <taxon>Pseudonocardia</taxon>
    </lineage>
</organism>
<reference evidence="1 2" key="1">
    <citation type="submission" date="2019-06" db="EMBL/GenBank/DDBJ databases">
        <title>Sequencing the genomes of 1000 actinobacteria strains.</title>
        <authorList>
            <person name="Klenk H.-P."/>
        </authorList>
    </citation>
    <scope>NUCLEOTIDE SEQUENCE [LARGE SCALE GENOMIC DNA]</scope>
    <source>
        <strain evidence="1 2">DSM 45511</strain>
    </source>
</reference>
<dbReference type="Pfam" id="PF01547">
    <property type="entry name" value="SBP_bac_1"/>
    <property type="match status" value="1"/>
</dbReference>
<dbReference type="PANTHER" id="PTHR43649">
    <property type="entry name" value="ARABINOSE-BINDING PROTEIN-RELATED"/>
    <property type="match status" value="1"/>
</dbReference>
<comment type="caution">
    <text evidence="1">The sequence shown here is derived from an EMBL/GenBank/DDBJ whole genome shotgun (WGS) entry which is preliminary data.</text>
</comment>
<dbReference type="InterPro" id="IPR050490">
    <property type="entry name" value="Bact_solute-bd_prot1"/>
</dbReference>
<proteinExistence type="predicted"/>
<accession>A0A543GJD2</accession>
<evidence type="ECO:0000313" key="1">
    <source>
        <dbReference type="EMBL" id="TQM46183.1"/>
    </source>
</evidence>
<protein>
    <submittedName>
        <fullName evidence="1">Carbohydrate ABC transporter substrate-binding protein (CUT1 family)</fullName>
    </submittedName>
</protein>
<evidence type="ECO:0000313" key="2">
    <source>
        <dbReference type="Proteomes" id="UP000319818"/>
    </source>
</evidence>
<dbReference type="InterPro" id="IPR006311">
    <property type="entry name" value="TAT_signal"/>
</dbReference>
<dbReference type="Gene3D" id="3.40.190.10">
    <property type="entry name" value="Periplasmic binding protein-like II"/>
    <property type="match status" value="2"/>
</dbReference>
<dbReference type="AlphaFoldDB" id="A0A543GJD2"/>
<gene>
    <name evidence="1" type="ORF">FB388_3590</name>
</gene>
<dbReference type="OrthoDB" id="8317736at2"/>
<dbReference type="EMBL" id="VFPH01000001">
    <property type="protein sequence ID" value="TQM46183.1"/>
    <property type="molecule type" value="Genomic_DNA"/>
</dbReference>
<keyword evidence="2" id="KW-1185">Reference proteome</keyword>
<dbReference type="SUPFAM" id="SSF53850">
    <property type="entry name" value="Periplasmic binding protein-like II"/>
    <property type="match status" value="1"/>
</dbReference>
<sequence>MRPGATEIDVDQKRISRRSFLALAAAAPIGASVLASCGTSGPGQASSGEASIWYLTGQPQEGLRKASVDAFNAARPEGKLAATFFENDAYKTRIRTAVGANQAPTVIWTWGGGGLRDYVRNGQVDDLTDWFNQNPDVKSKRFDTSFAAATVDGKIYAVPCEQVSPIVMFYNKQLFEQVGAQPPTTWGELMALVPVFNNAGIAPFSLAGQSRWTNMMWLEFLFDRQGGPQVFDAIAAGEPNAWSHPAAIAGLTKVQDLVRAGGFVNGFQSIAADANADQALMHQGRAAMMLHGAWTYGSMKEEGGDFVPSGKLGWVPFPAIEGGAGDPSTGVGNPASFLALSSQASEEQKAIAREYFKNGLLTDADIDGWVASGAVPIVNGVDSKFSGPDAPFQQFVYDTATQAKSWVHSWDQALLPGPADEMLNNIEQLFSLSISPEQFATNMNAVPSS</sequence>
<dbReference type="PROSITE" id="PS51318">
    <property type="entry name" value="TAT"/>
    <property type="match status" value="1"/>
</dbReference>
<dbReference type="PANTHER" id="PTHR43649:SF14">
    <property type="entry name" value="BLR3389 PROTEIN"/>
    <property type="match status" value="1"/>
</dbReference>
<dbReference type="Proteomes" id="UP000319818">
    <property type="component" value="Unassembled WGS sequence"/>
</dbReference>
<name>A0A543GJD2_9PSEU</name>
<dbReference type="InterPro" id="IPR006059">
    <property type="entry name" value="SBP"/>
</dbReference>